<name>A0AAV1YP90_9ARAC</name>
<evidence type="ECO:0008006" key="3">
    <source>
        <dbReference type="Google" id="ProtNLM"/>
    </source>
</evidence>
<evidence type="ECO:0000313" key="1">
    <source>
        <dbReference type="EMBL" id="CAL1260749.1"/>
    </source>
</evidence>
<accession>A0AAV1YP90</accession>
<organism evidence="1 2">
    <name type="scientific">Larinioides sclopetarius</name>
    <dbReference type="NCBI Taxonomy" id="280406"/>
    <lineage>
        <taxon>Eukaryota</taxon>
        <taxon>Metazoa</taxon>
        <taxon>Ecdysozoa</taxon>
        <taxon>Arthropoda</taxon>
        <taxon>Chelicerata</taxon>
        <taxon>Arachnida</taxon>
        <taxon>Araneae</taxon>
        <taxon>Araneomorphae</taxon>
        <taxon>Entelegynae</taxon>
        <taxon>Araneoidea</taxon>
        <taxon>Araneidae</taxon>
        <taxon>Larinioides</taxon>
    </lineage>
</organism>
<sequence length="39" mass="4665">MSSYIEGSNFYSLLFSETDLELPAMKYKKMTRIDFFVYV</sequence>
<dbReference type="AlphaFoldDB" id="A0AAV1YP90"/>
<gene>
    <name evidence="1" type="ORF">LARSCL_LOCUS16</name>
</gene>
<protein>
    <recommendedName>
        <fullName evidence="3">Maturase K</fullName>
    </recommendedName>
</protein>
<proteinExistence type="predicted"/>
<reference evidence="1 2" key="1">
    <citation type="submission" date="2024-04" db="EMBL/GenBank/DDBJ databases">
        <authorList>
            <person name="Rising A."/>
            <person name="Reimegard J."/>
            <person name="Sonavane S."/>
            <person name="Akerstrom W."/>
            <person name="Nylinder S."/>
            <person name="Hedman E."/>
            <person name="Kallberg Y."/>
        </authorList>
    </citation>
    <scope>NUCLEOTIDE SEQUENCE [LARGE SCALE GENOMIC DNA]</scope>
</reference>
<evidence type="ECO:0000313" key="2">
    <source>
        <dbReference type="Proteomes" id="UP001497382"/>
    </source>
</evidence>
<dbReference type="Proteomes" id="UP001497382">
    <property type="component" value="Unassembled WGS sequence"/>
</dbReference>
<dbReference type="EMBL" id="CAXIEN010000001">
    <property type="protein sequence ID" value="CAL1260749.1"/>
    <property type="molecule type" value="Genomic_DNA"/>
</dbReference>
<comment type="caution">
    <text evidence="1">The sequence shown here is derived from an EMBL/GenBank/DDBJ whole genome shotgun (WGS) entry which is preliminary data.</text>
</comment>
<keyword evidence="2" id="KW-1185">Reference proteome</keyword>